<keyword evidence="9" id="KW-1185">Reference proteome</keyword>
<evidence type="ECO:0000256" key="4">
    <source>
        <dbReference type="PROSITE-ProRule" id="PRU00473"/>
    </source>
</evidence>
<dbReference type="PRINTS" id="PR01021">
    <property type="entry name" value="OMPADOMAIN"/>
</dbReference>
<keyword evidence="6" id="KW-0732">Signal</keyword>
<dbReference type="Pfam" id="PF16234">
    <property type="entry name" value="DUF4892"/>
    <property type="match status" value="1"/>
</dbReference>
<dbReference type="InterPro" id="IPR032608">
    <property type="entry name" value="DUF4892"/>
</dbReference>
<dbReference type="SUPFAM" id="SSF103088">
    <property type="entry name" value="OmpA-like"/>
    <property type="match status" value="1"/>
</dbReference>
<feature type="signal peptide" evidence="6">
    <location>
        <begin position="1"/>
        <end position="26"/>
    </location>
</feature>
<feature type="domain" description="OmpA-like" evidence="7">
    <location>
        <begin position="208"/>
        <end position="322"/>
    </location>
</feature>
<dbReference type="CDD" id="cd07185">
    <property type="entry name" value="OmpA_C-like"/>
    <property type="match status" value="1"/>
</dbReference>
<evidence type="ECO:0000259" key="7">
    <source>
        <dbReference type="PROSITE" id="PS51123"/>
    </source>
</evidence>
<evidence type="ECO:0000313" key="8">
    <source>
        <dbReference type="EMBL" id="MDQ0505090.1"/>
    </source>
</evidence>
<sequence length="322" mass="34852">MPKCRRTTRPSAFAVVMLLSLAPALAKDLPGGKDHPLVGRYDGAQITSYEAVAFDEQHLLNAPVDLKADGEKFTDGNSLTLEGKVTRIRYDAPKDRSALEIMRNYEDALKAKGFELLYACAGANCMKGPASPYRMSAFAGDGAINYRYGDGVRYLLARAARPTGDVYAAIYVGESRSGPLLHVIVVEEKPVETGRIAFVDADAMTKALSTDGRVALYGIQFDFDKADIKAESQATLDEITKLLKADPALSLVVTGHTDAKGAFDYNVDLSRRRATAVVEDLKRRGIAPPRLTPFGAGMAAPIAPNDDDAGRAKNRRVELVKR</sequence>
<feature type="chain" id="PRO_5045488219" evidence="6">
    <location>
        <begin position="27"/>
        <end position="322"/>
    </location>
</feature>
<evidence type="ECO:0000256" key="5">
    <source>
        <dbReference type="SAM" id="MobiDB-lite"/>
    </source>
</evidence>
<protein>
    <submittedName>
        <fullName evidence="8">Outer membrane protein OmpA-like peptidoglycan-associated protein</fullName>
    </submittedName>
</protein>
<dbReference type="PANTHER" id="PTHR30329:SF21">
    <property type="entry name" value="LIPOPROTEIN YIAD-RELATED"/>
    <property type="match status" value="1"/>
</dbReference>
<dbReference type="PROSITE" id="PS51123">
    <property type="entry name" value="OMPA_2"/>
    <property type="match status" value="1"/>
</dbReference>
<feature type="region of interest" description="Disordered" evidence="5">
    <location>
        <begin position="298"/>
        <end position="322"/>
    </location>
</feature>
<dbReference type="InterPro" id="IPR050330">
    <property type="entry name" value="Bact_OuterMem_StrucFunc"/>
</dbReference>
<accession>A0ABU0LD63</accession>
<evidence type="ECO:0000256" key="2">
    <source>
        <dbReference type="ARBA" id="ARBA00023136"/>
    </source>
</evidence>
<dbReference type="Pfam" id="PF00691">
    <property type="entry name" value="OmpA"/>
    <property type="match status" value="1"/>
</dbReference>
<keyword evidence="2 4" id="KW-0472">Membrane</keyword>
<dbReference type="EMBL" id="JAUSVY010000003">
    <property type="protein sequence ID" value="MDQ0505090.1"/>
    <property type="molecule type" value="Genomic_DNA"/>
</dbReference>
<comment type="subcellular location">
    <subcellularLocation>
        <location evidence="1">Cell outer membrane</location>
    </subcellularLocation>
</comment>
<evidence type="ECO:0000256" key="1">
    <source>
        <dbReference type="ARBA" id="ARBA00004442"/>
    </source>
</evidence>
<keyword evidence="3" id="KW-0998">Cell outer membrane</keyword>
<name>A0ABU0LD63_XANAG</name>
<organism evidence="8 9">
    <name type="scientific">Xanthobacter agilis</name>
    <dbReference type="NCBI Taxonomy" id="47492"/>
    <lineage>
        <taxon>Bacteria</taxon>
        <taxon>Pseudomonadati</taxon>
        <taxon>Pseudomonadota</taxon>
        <taxon>Alphaproteobacteria</taxon>
        <taxon>Hyphomicrobiales</taxon>
        <taxon>Xanthobacteraceae</taxon>
        <taxon>Xanthobacter</taxon>
    </lineage>
</organism>
<dbReference type="Proteomes" id="UP001241747">
    <property type="component" value="Unassembled WGS sequence"/>
</dbReference>
<dbReference type="Gene3D" id="3.30.1330.60">
    <property type="entry name" value="OmpA-like domain"/>
    <property type="match status" value="1"/>
</dbReference>
<evidence type="ECO:0000256" key="3">
    <source>
        <dbReference type="ARBA" id="ARBA00023237"/>
    </source>
</evidence>
<reference evidence="8 9" key="1">
    <citation type="submission" date="2023-07" db="EMBL/GenBank/DDBJ databases">
        <title>Genomic Encyclopedia of Type Strains, Phase IV (KMG-IV): sequencing the most valuable type-strain genomes for metagenomic binning, comparative biology and taxonomic classification.</title>
        <authorList>
            <person name="Goeker M."/>
        </authorList>
    </citation>
    <scope>NUCLEOTIDE SEQUENCE [LARGE SCALE GENOMIC DNA]</scope>
    <source>
        <strain evidence="8 9">DSM 3770</strain>
    </source>
</reference>
<evidence type="ECO:0000313" key="9">
    <source>
        <dbReference type="Proteomes" id="UP001241747"/>
    </source>
</evidence>
<dbReference type="RefSeq" id="WP_237345593.1">
    <property type="nucleotide sequence ID" value="NZ_JABWGX010000011.1"/>
</dbReference>
<dbReference type="PANTHER" id="PTHR30329">
    <property type="entry name" value="STATOR ELEMENT OF FLAGELLAR MOTOR COMPLEX"/>
    <property type="match status" value="1"/>
</dbReference>
<dbReference type="InterPro" id="IPR006665">
    <property type="entry name" value="OmpA-like"/>
</dbReference>
<dbReference type="InterPro" id="IPR006664">
    <property type="entry name" value="OMP_bac"/>
</dbReference>
<comment type="caution">
    <text evidence="8">The sequence shown here is derived from an EMBL/GenBank/DDBJ whole genome shotgun (WGS) entry which is preliminary data.</text>
</comment>
<evidence type="ECO:0000256" key="6">
    <source>
        <dbReference type="SAM" id="SignalP"/>
    </source>
</evidence>
<dbReference type="InterPro" id="IPR036737">
    <property type="entry name" value="OmpA-like_sf"/>
</dbReference>
<feature type="compositionally biased region" description="Basic and acidic residues" evidence="5">
    <location>
        <begin position="308"/>
        <end position="322"/>
    </location>
</feature>
<gene>
    <name evidence="8" type="ORF">QOZ94_001872</name>
</gene>
<proteinExistence type="predicted"/>